<dbReference type="RefSeq" id="WP_090286505.1">
    <property type="nucleotide sequence ID" value="NZ_FMWO01000049.1"/>
</dbReference>
<proteinExistence type="predicted"/>
<reference evidence="1 2" key="1">
    <citation type="submission" date="2016-10" db="EMBL/GenBank/DDBJ databases">
        <authorList>
            <person name="de Groot N.N."/>
        </authorList>
    </citation>
    <scope>NUCLEOTIDE SEQUENCE [LARGE SCALE GENOMIC DNA]</scope>
    <source>
        <strain evidence="1">1</strain>
    </source>
</reference>
<sequence>MSIGGFWETFNNPIELILLPGTVGVRVADVCGVEVELMKHLDSIHSSLAHIFVSTNYTWSKSEIELKPENLIVQTTNFRPLQGHSPCTFNFRLGYDDPGPDKGAMATLLYNTYGRCIAEIGSLDAPDKFDQPDTVSISYFDNIS</sequence>
<dbReference type="OrthoDB" id="9768470at2"/>
<dbReference type="Proteomes" id="UP000198729">
    <property type="component" value="Unassembled WGS sequence"/>
</dbReference>
<protein>
    <submittedName>
        <fullName evidence="1">Uncharacterized protein</fullName>
    </submittedName>
</protein>
<dbReference type="STRING" id="51642.NSMM_410098"/>
<dbReference type="EMBL" id="FMWO01000049">
    <property type="protein sequence ID" value="SCZ85863.1"/>
    <property type="molecule type" value="Genomic_DNA"/>
</dbReference>
<evidence type="ECO:0000313" key="1">
    <source>
        <dbReference type="EMBL" id="SCZ85863.1"/>
    </source>
</evidence>
<name>A0A1G5SF84_9PROT</name>
<evidence type="ECO:0000313" key="2">
    <source>
        <dbReference type="Proteomes" id="UP000198729"/>
    </source>
</evidence>
<keyword evidence="2" id="KW-1185">Reference proteome</keyword>
<dbReference type="SUPFAM" id="SSF56935">
    <property type="entry name" value="Porins"/>
    <property type="match status" value="1"/>
</dbReference>
<gene>
    <name evidence="1" type="ORF">NSMM_410098</name>
</gene>
<organism evidence="1 2">
    <name type="scientific">Nitrosomonas mobilis</name>
    <dbReference type="NCBI Taxonomy" id="51642"/>
    <lineage>
        <taxon>Bacteria</taxon>
        <taxon>Pseudomonadati</taxon>
        <taxon>Pseudomonadota</taxon>
        <taxon>Betaproteobacteria</taxon>
        <taxon>Nitrosomonadales</taxon>
        <taxon>Nitrosomonadaceae</taxon>
        <taxon>Nitrosomonas</taxon>
    </lineage>
</organism>
<accession>A0A1G5SF84</accession>
<dbReference type="AlphaFoldDB" id="A0A1G5SF84"/>